<keyword evidence="2" id="KW-1185">Reference proteome</keyword>
<organism evidence="1 2">
    <name type="scientific">Psylliodes chrysocephalus</name>
    <dbReference type="NCBI Taxonomy" id="3402493"/>
    <lineage>
        <taxon>Eukaryota</taxon>
        <taxon>Metazoa</taxon>
        <taxon>Ecdysozoa</taxon>
        <taxon>Arthropoda</taxon>
        <taxon>Hexapoda</taxon>
        <taxon>Insecta</taxon>
        <taxon>Pterygota</taxon>
        <taxon>Neoptera</taxon>
        <taxon>Endopterygota</taxon>
        <taxon>Coleoptera</taxon>
        <taxon>Polyphaga</taxon>
        <taxon>Cucujiformia</taxon>
        <taxon>Chrysomeloidea</taxon>
        <taxon>Chrysomelidae</taxon>
        <taxon>Galerucinae</taxon>
        <taxon>Alticini</taxon>
        <taxon>Psylliodes</taxon>
    </lineage>
</organism>
<reference evidence="1" key="1">
    <citation type="submission" date="2022-01" db="EMBL/GenBank/DDBJ databases">
        <authorList>
            <person name="King R."/>
        </authorList>
    </citation>
    <scope>NUCLEOTIDE SEQUENCE</scope>
</reference>
<dbReference type="Proteomes" id="UP001153636">
    <property type="component" value="Chromosome 6"/>
</dbReference>
<name>A0A9P0D824_9CUCU</name>
<protein>
    <submittedName>
        <fullName evidence="1">Uncharacterized protein</fullName>
    </submittedName>
</protein>
<dbReference type="AlphaFoldDB" id="A0A9P0D824"/>
<gene>
    <name evidence="1" type="ORF">PSYICH_LOCUS12076</name>
</gene>
<dbReference type="OrthoDB" id="6775220at2759"/>
<accession>A0A9P0D824</accession>
<evidence type="ECO:0000313" key="1">
    <source>
        <dbReference type="EMBL" id="CAH1112090.1"/>
    </source>
</evidence>
<sequence>MESSGLMEDIASAGNRLLQNTQSLILNMNNNAAETYNSVVAKFVGGKKINFAIKGDYGVRCKEAAISYNKRQHFIATLHQTITIQELGKHSQSFIAKLKNKGSKRSLIGPPD</sequence>
<dbReference type="EMBL" id="OV651818">
    <property type="protein sequence ID" value="CAH1112090.1"/>
    <property type="molecule type" value="Genomic_DNA"/>
</dbReference>
<evidence type="ECO:0000313" key="2">
    <source>
        <dbReference type="Proteomes" id="UP001153636"/>
    </source>
</evidence>
<proteinExistence type="predicted"/>